<evidence type="ECO:0000256" key="1">
    <source>
        <dbReference type="ARBA" id="ARBA00022448"/>
    </source>
</evidence>
<dbReference type="EMBL" id="BSYO01000001">
    <property type="protein sequence ID" value="GMG98212.1"/>
    <property type="molecule type" value="Genomic_DNA"/>
</dbReference>
<protein>
    <submittedName>
        <fullName evidence="5">Uncharacterized protein</fullName>
    </submittedName>
</protein>
<proteinExistence type="predicted"/>
<keyword evidence="3" id="KW-0630">Potassium</keyword>
<sequence length="136" mass="15540">MPVAVKHLYNPLKKYTGYQRRNIMHCKPNSDLRVLACILRPDNVAAVINLLNVSSPTKESPIVAYVLHIMKLISGSHPVFISHDMQKKKVSHHSYSDELLWAFNDSSTVTRRSSQFMPTQRCLHPKQCTTTYAHLP</sequence>
<dbReference type="PANTHER" id="PTHR32468">
    <property type="entry name" value="CATION/H + ANTIPORTER"/>
    <property type="match status" value="1"/>
</dbReference>
<evidence type="ECO:0000313" key="5">
    <source>
        <dbReference type="EMBL" id="GMG98212.1"/>
    </source>
</evidence>
<organism evidence="5 6">
    <name type="scientific">Nepenthes gracilis</name>
    <name type="common">Slender pitcher plant</name>
    <dbReference type="NCBI Taxonomy" id="150966"/>
    <lineage>
        <taxon>Eukaryota</taxon>
        <taxon>Viridiplantae</taxon>
        <taxon>Streptophyta</taxon>
        <taxon>Embryophyta</taxon>
        <taxon>Tracheophyta</taxon>
        <taxon>Spermatophyta</taxon>
        <taxon>Magnoliopsida</taxon>
        <taxon>eudicotyledons</taxon>
        <taxon>Gunneridae</taxon>
        <taxon>Pentapetalae</taxon>
        <taxon>Caryophyllales</taxon>
        <taxon>Nepenthaceae</taxon>
        <taxon>Nepenthes</taxon>
    </lineage>
</organism>
<keyword evidence="6" id="KW-1185">Reference proteome</keyword>
<name>A0AAD3P323_NEPGR</name>
<evidence type="ECO:0000256" key="4">
    <source>
        <dbReference type="ARBA" id="ARBA00023065"/>
    </source>
</evidence>
<dbReference type="GO" id="GO:0006813">
    <property type="term" value="P:potassium ion transport"/>
    <property type="evidence" value="ECO:0007669"/>
    <property type="project" value="UniProtKB-KW"/>
</dbReference>
<keyword evidence="2" id="KW-0633">Potassium transport</keyword>
<gene>
    <name evidence="5" type="ORF">Nepgr_000052</name>
</gene>
<dbReference type="InterPro" id="IPR050794">
    <property type="entry name" value="CPA2_transporter"/>
</dbReference>
<dbReference type="AlphaFoldDB" id="A0AAD3P323"/>
<dbReference type="Proteomes" id="UP001279734">
    <property type="component" value="Unassembled WGS sequence"/>
</dbReference>
<dbReference type="GO" id="GO:0098662">
    <property type="term" value="P:inorganic cation transmembrane transport"/>
    <property type="evidence" value="ECO:0007669"/>
    <property type="project" value="TreeGrafter"/>
</dbReference>
<comment type="caution">
    <text evidence="5">The sequence shown here is derived from an EMBL/GenBank/DDBJ whole genome shotgun (WGS) entry which is preliminary data.</text>
</comment>
<evidence type="ECO:0000313" key="6">
    <source>
        <dbReference type="Proteomes" id="UP001279734"/>
    </source>
</evidence>
<dbReference type="GO" id="GO:0006885">
    <property type="term" value="P:regulation of pH"/>
    <property type="evidence" value="ECO:0007669"/>
    <property type="project" value="TreeGrafter"/>
</dbReference>
<dbReference type="PANTHER" id="PTHR32468:SF17">
    <property type="entry name" value="CATION_H(+) ANTIPORTER 4"/>
    <property type="match status" value="1"/>
</dbReference>
<dbReference type="GO" id="GO:0012505">
    <property type="term" value="C:endomembrane system"/>
    <property type="evidence" value="ECO:0007669"/>
    <property type="project" value="TreeGrafter"/>
</dbReference>
<reference evidence="5" key="1">
    <citation type="submission" date="2023-05" db="EMBL/GenBank/DDBJ databases">
        <title>Nepenthes gracilis genome sequencing.</title>
        <authorList>
            <person name="Fukushima K."/>
        </authorList>
    </citation>
    <scope>NUCLEOTIDE SEQUENCE</scope>
    <source>
        <strain evidence="5">SING2019-196</strain>
    </source>
</reference>
<keyword evidence="1" id="KW-0813">Transport</keyword>
<evidence type="ECO:0000256" key="3">
    <source>
        <dbReference type="ARBA" id="ARBA00022958"/>
    </source>
</evidence>
<accession>A0AAD3P323</accession>
<evidence type="ECO:0000256" key="2">
    <source>
        <dbReference type="ARBA" id="ARBA00022538"/>
    </source>
</evidence>
<keyword evidence="4" id="KW-0406">Ion transport</keyword>